<proteinExistence type="predicted"/>
<accession>A0A212J4M9</accession>
<feature type="domain" description="Polysaccharide pyruvyl transferase" evidence="1">
    <location>
        <begin position="38"/>
        <end position="311"/>
    </location>
</feature>
<protein>
    <submittedName>
        <fullName evidence="2">Putative Exopolysaccharide biosynthesis protein, galactosyltransferase</fullName>
    </submittedName>
</protein>
<organism evidence="2">
    <name type="scientific">uncultured Dysgonomonas sp</name>
    <dbReference type="NCBI Taxonomy" id="206096"/>
    <lineage>
        <taxon>Bacteria</taxon>
        <taxon>Pseudomonadati</taxon>
        <taxon>Bacteroidota</taxon>
        <taxon>Bacteroidia</taxon>
        <taxon>Bacteroidales</taxon>
        <taxon>Dysgonomonadaceae</taxon>
        <taxon>Dysgonomonas</taxon>
        <taxon>environmental samples</taxon>
    </lineage>
</organism>
<evidence type="ECO:0000259" key="1">
    <source>
        <dbReference type="Pfam" id="PF04230"/>
    </source>
</evidence>
<dbReference type="Pfam" id="PF04230">
    <property type="entry name" value="PS_pyruv_trans"/>
    <property type="match status" value="1"/>
</dbReference>
<keyword evidence="2" id="KW-0808">Transferase</keyword>
<sequence>MKNKNSNHILDLQQRIKDSLSPLIDDDFMLLDIPNHRNIGDSLIWKGELIYFSTLNYKCLSQFNRYTFKNEYITSAQTPILLHGGGNFGDIYSSSQKFKLEIIKRFPDNKIIILPQTVHYKDLRRRDSDLNLMNSHKKLYICVRDTNSYNIIAEKFDVSRLLLLPDMAFFLNLDQHIVGRGINKYLYLDRTDAESIERLSKSQLEKYGIIEGIDIKDWPTYNSSPIKLFNIACNYIEAFEGKVTLKLKNIPLFNLLIHDAYGLKKRGRMDSLIRTGIDFLNSYDTILTTRLHGLILSILLNKEVLIIDNSYGKSENFYNTWLRDFSDVKLCIHD</sequence>
<dbReference type="GO" id="GO:0016757">
    <property type="term" value="F:glycosyltransferase activity"/>
    <property type="evidence" value="ECO:0007669"/>
    <property type="project" value="UniProtKB-KW"/>
</dbReference>
<reference evidence="2" key="1">
    <citation type="submission" date="2016-04" db="EMBL/GenBank/DDBJ databases">
        <authorList>
            <person name="Evans L.H."/>
            <person name="Alamgir A."/>
            <person name="Owens N."/>
            <person name="Weber N.D."/>
            <person name="Virtaneva K."/>
            <person name="Barbian K."/>
            <person name="Babar A."/>
            <person name="Rosenke K."/>
        </authorList>
    </citation>
    <scope>NUCLEOTIDE SEQUENCE</scope>
    <source>
        <strain evidence="2">86-2</strain>
    </source>
</reference>
<dbReference type="InterPro" id="IPR007345">
    <property type="entry name" value="Polysacch_pyruvyl_Trfase"/>
</dbReference>
<dbReference type="RefSeq" id="WP_296947217.1">
    <property type="nucleotide sequence ID" value="NZ_LT599021.1"/>
</dbReference>
<keyword evidence="2" id="KW-0328">Glycosyltransferase</keyword>
<dbReference type="AlphaFoldDB" id="A0A212J4M9"/>
<evidence type="ECO:0000313" key="2">
    <source>
        <dbReference type="EMBL" id="SBV94387.1"/>
    </source>
</evidence>
<dbReference type="EMBL" id="FLUL01000001">
    <property type="protein sequence ID" value="SBV94387.1"/>
    <property type="molecule type" value="Genomic_DNA"/>
</dbReference>
<name>A0A212J4M9_9BACT</name>
<gene>
    <name evidence="2" type="ORF">KL86DYS2_10719</name>
</gene>